<dbReference type="InterPro" id="IPR023214">
    <property type="entry name" value="HAD_sf"/>
</dbReference>
<evidence type="ECO:0000313" key="1">
    <source>
        <dbReference type="EMBL" id="MUM76343.1"/>
    </source>
</evidence>
<gene>
    <name evidence="1" type="ORF">GKC30_01700</name>
</gene>
<dbReference type="InterPro" id="IPR036412">
    <property type="entry name" value="HAD-like_sf"/>
</dbReference>
<dbReference type="GO" id="GO:0005737">
    <property type="term" value="C:cytoplasm"/>
    <property type="evidence" value="ECO:0007669"/>
    <property type="project" value="TreeGrafter"/>
</dbReference>
<dbReference type="Pfam" id="PF13242">
    <property type="entry name" value="Hydrolase_like"/>
    <property type="match status" value="1"/>
</dbReference>
<dbReference type="PANTHER" id="PTHR19288">
    <property type="entry name" value="4-NITROPHENYLPHOSPHATASE-RELATED"/>
    <property type="match status" value="1"/>
</dbReference>
<protein>
    <submittedName>
        <fullName evidence="1">HAD-IIA family hydrolase</fullName>
    </submittedName>
</protein>
<dbReference type="Gene3D" id="3.40.50.1000">
    <property type="entry name" value="HAD superfamily/HAD-like"/>
    <property type="match status" value="2"/>
</dbReference>
<organism evidence="1 2">
    <name type="scientific">Pseudodesulfovibrio alkaliphilus</name>
    <dbReference type="NCBI Taxonomy" id="2661613"/>
    <lineage>
        <taxon>Bacteria</taxon>
        <taxon>Pseudomonadati</taxon>
        <taxon>Thermodesulfobacteriota</taxon>
        <taxon>Desulfovibrionia</taxon>
        <taxon>Desulfovibrionales</taxon>
        <taxon>Desulfovibrionaceae</taxon>
    </lineage>
</organism>
<dbReference type="NCBIfam" id="TIGR01460">
    <property type="entry name" value="HAD-SF-IIA"/>
    <property type="match status" value="1"/>
</dbReference>
<dbReference type="RefSeq" id="WP_155931884.1">
    <property type="nucleotide sequence ID" value="NZ_WODC01000001.1"/>
</dbReference>
<keyword evidence="1" id="KW-0378">Hydrolase</keyword>
<dbReference type="AlphaFoldDB" id="A0A7K1KJT9"/>
<dbReference type="Proteomes" id="UP000461162">
    <property type="component" value="Unassembled WGS sequence"/>
</dbReference>
<reference evidence="1 2" key="1">
    <citation type="submission" date="2019-11" db="EMBL/GenBank/DDBJ databases">
        <title>Pseudodesulfovibrio alkaliphilus, sp. nov., an alkaliphilic sulfate-reducing bacteria from mud volcano of Taman peninsula, Russia.</title>
        <authorList>
            <person name="Frolova A."/>
            <person name="Merkel A.Y."/>
            <person name="Slobodkin A.I."/>
        </authorList>
    </citation>
    <scope>NUCLEOTIDE SEQUENCE [LARGE SCALE GENOMIC DNA]</scope>
    <source>
        <strain evidence="1 2">F-1</strain>
    </source>
</reference>
<dbReference type="PANTHER" id="PTHR19288:SF46">
    <property type="entry name" value="HALOACID DEHALOGENASE-LIKE HYDROLASE DOMAIN-CONTAINING PROTEIN 2"/>
    <property type="match status" value="1"/>
</dbReference>
<evidence type="ECO:0000313" key="2">
    <source>
        <dbReference type="Proteomes" id="UP000461162"/>
    </source>
</evidence>
<comment type="caution">
    <text evidence="1">The sequence shown here is derived from an EMBL/GenBank/DDBJ whole genome shotgun (WGS) entry which is preliminary data.</text>
</comment>
<dbReference type="Pfam" id="PF13344">
    <property type="entry name" value="Hydrolase_6"/>
    <property type="match status" value="1"/>
</dbReference>
<accession>A0A7K1KJT9</accession>
<sequence>MPKHFQELKEKRLFLFDMDGTLNNGPQCITGTVECLKAIADMGAHSCILTNNSSRTRQECRHILAGFGCDVPETNIYTAGTIAAHYIASHWPGSSVYVLGNTALKEACGEFGLSVTDSPATTPDTVLVGLDPTLSYSKLSTACMHLRAGARYLATHHDMICPVGEGRIVPDIGCTLAYIQAATGLQPLSTGKPNPYVLAVIREKHPVPLEHIIMVGDRLTTDIALGVYGSIATALVFSGVTSRKEYDQSAYTTPHVFSHVGELASVLKRHEAEEAGRA</sequence>
<dbReference type="InterPro" id="IPR006357">
    <property type="entry name" value="HAD-SF_hydro_IIA"/>
</dbReference>
<dbReference type="GO" id="GO:0016791">
    <property type="term" value="F:phosphatase activity"/>
    <property type="evidence" value="ECO:0007669"/>
    <property type="project" value="TreeGrafter"/>
</dbReference>
<dbReference type="EMBL" id="WODC01000001">
    <property type="protein sequence ID" value="MUM76343.1"/>
    <property type="molecule type" value="Genomic_DNA"/>
</dbReference>
<name>A0A7K1KJT9_9BACT</name>
<keyword evidence="2" id="KW-1185">Reference proteome</keyword>
<proteinExistence type="predicted"/>
<dbReference type="SUPFAM" id="SSF56784">
    <property type="entry name" value="HAD-like"/>
    <property type="match status" value="1"/>
</dbReference>